<dbReference type="AlphaFoldDB" id="A0A9J2PAJ8"/>
<feature type="transmembrane region" description="Helical" evidence="2">
    <location>
        <begin position="254"/>
        <end position="279"/>
    </location>
</feature>
<organism evidence="3 4">
    <name type="scientific">Ascaris lumbricoides</name>
    <name type="common">Giant roundworm</name>
    <dbReference type="NCBI Taxonomy" id="6252"/>
    <lineage>
        <taxon>Eukaryota</taxon>
        <taxon>Metazoa</taxon>
        <taxon>Ecdysozoa</taxon>
        <taxon>Nematoda</taxon>
        <taxon>Chromadorea</taxon>
        <taxon>Rhabditida</taxon>
        <taxon>Spirurina</taxon>
        <taxon>Ascaridomorpha</taxon>
        <taxon>Ascaridoidea</taxon>
        <taxon>Ascarididae</taxon>
        <taxon>Ascaris</taxon>
    </lineage>
</organism>
<dbReference type="WBParaSite" id="ALUE_0000642401-mRNA-1">
    <property type="protein sequence ID" value="ALUE_0000642401-mRNA-1"/>
    <property type="gene ID" value="ALUE_0000642401"/>
</dbReference>
<name>A0A9J2PAJ8_ASCLU</name>
<keyword evidence="2" id="KW-0472">Membrane</keyword>
<evidence type="ECO:0000256" key="1">
    <source>
        <dbReference type="SAM" id="MobiDB-lite"/>
    </source>
</evidence>
<evidence type="ECO:0000313" key="3">
    <source>
        <dbReference type="Proteomes" id="UP000036681"/>
    </source>
</evidence>
<keyword evidence="2" id="KW-0812">Transmembrane</keyword>
<feature type="compositionally biased region" description="Basic and acidic residues" evidence="1">
    <location>
        <begin position="325"/>
        <end position="337"/>
    </location>
</feature>
<feature type="region of interest" description="Disordered" evidence="1">
    <location>
        <begin position="309"/>
        <end position="353"/>
    </location>
</feature>
<evidence type="ECO:0000313" key="4">
    <source>
        <dbReference type="WBParaSite" id="ALUE_0000642401-mRNA-1"/>
    </source>
</evidence>
<feature type="compositionally biased region" description="Polar residues" evidence="1">
    <location>
        <begin position="313"/>
        <end position="324"/>
    </location>
</feature>
<evidence type="ECO:0000256" key="2">
    <source>
        <dbReference type="SAM" id="Phobius"/>
    </source>
</evidence>
<proteinExistence type="predicted"/>
<reference evidence="4" key="1">
    <citation type="submission" date="2023-03" db="UniProtKB">
        <authorList>
            <consortium name="WormBaseParasite"/>
        </authorList>
    </citation>
    <scope>IDENTIFICATION</scope>
</reference>
<keyword evidence="2" id="KW-1133">Transmembrane helix</keyword>
<sequence length="353" mass="39643">MTDRRHLTLRSLLVAYSVYTASSYSQRATLEEYGINAAATELQHALHDEMLLKKHENRQESRANGNIVYGHSNVSGSHSSRDYSVLTRMRQPREAISELESQDYDSNDLKHISAKYQILATLDVAPSSIEDDTEMARRWRAAINEAFFQSRARHFRQKGIPFKDITSRNGTASTENTFGDKEPELNIQILGTECSADGCVQSFAVVYNGQLVPAEVIASDLSLLSLSHISAHLMLPVRQISMAIKRGHDNESQWWIIAIVVGGGIAIIMCGWLILFVYYNTCGRPYRPTEESSLVKKVYLKDELAQTEMEATASETTDDGQNSYESKHRSSSIHEEGFSDVQLPPATLIEHQR</sequence>
<protein>
    <submittedName>
        <fullName evidence="4">Uncharacterized protein</fullName>
    </submittedName>
</protein>
<keyword evidence="3" id="KW-1185">Reference proteome</keyword>
<dbReference type="Proteomes" id="UP000036681">
    <property type="component" value="Unplaced"/>
</dbReference>
<accession>A0A9J2PAJ8</accession>